<evidence type="ECO:0000256" key="4">
    <source>
        <dbReference type="SAM" id="MobiDB-lite"/>
    </source>
</evidence>
<evidence type="ECO:0000313" key="5">
    <source>
        <dbReference type="EMBL" id="OAP64724.1"/>
    </source>
</evidence>
<dbReference type="PRINTS" id="PR00080">
    <property type="entry name" value="SDRFAMILY"/>
</dbReference>
<keyword evidence="6" id="KW-1185">Reference proteome</keyword>
<dbReference type="EMBL" id="LVYI01000001">
    <property type="protein sequence ID" value="OAP64724.1"/>
    <property type="molecule type" value="Genomic_DNA"/>
</dbReference>
<dbReference type="RefSeq" id="XP_018698091.1">
    <property type="nucleotide sequence ID" value="XM_018832212.1"/>
</dbReference>
<reference evidence="5 6" key="1">
    <citation type="submission" date="2016-04" db="EMBL/GenBank/DDBJ databases">
        <title>Draft genome of Fonsecaea erecta CBS 125763.</title>
        <authorList>
            <person name="Weiss V.A."/>
            <person name="Vicente V.A."/>
            <person name="Raittz R.T."/>
            <person name="Moreno L.F."/>
            <person name="De Souza E.M."/>
            <person name="Pedrosa F.O."/>
            <person name="Steffens M.B."/>
            <person name="Faoro H."/>
            <person name="Tadra-Sfeir M.Z."/>
            <person name="Najafzadeh M.J."/>
            <person name="Felipe M.S."/>
            <person name="Teixeira M."/>
            <person name="Sun J."/>
            <person name="Xi L."/>
            <person name="Gomes R."/>
            <person name="De Azevedo C.M."/>
            <person name="Salgado C.G."/>
            <person name="Da Silva M.B."/>
            <person name="Nascimento M.F."/>
            <person name="Queiroz-Telles F."/>
            <person name="Attili D.S."/>
            <person name="Gorbushina A."/>
        </authorList>
    </citation>
    <scope>NUCLEOTIDE SEQUENCE [LARGE SCALE GENOMIC DNA]</scope>
    <source>
        <strain evidence="5 6">CBS 125763</strain>
    </source>
</reference>
<evidence type="ECO:0000256" key="3">
    <source>
        <dbReference type="ARBA" id="ARBA00023002"/>
    </source>
</evidence>
<protein>
    <submittedName>
        <fullName evidence="5">Uncharacterized protein</fullName>
    </submittedName>
</protein>
<feature type="compositionally biased region" description="Basic and acidic residues" evidence="4">
    <location>
        <begin position="66"/>
        <end position="84"/>
    </location>
</feature>
<organism evidence="5 6">
    <name type="scientific">Fonsecaea erecta</name>
    <dbReference type="NCBI Taxonomy" id="1367422"/>
    <lineage>
        <taxon>Eukaryota</taxon>
        <taxon>Fungi</taxon>
        <taxon>Dikarya</taxon>
        <taxon>Ascomycota</taxon>
        <taxon>Pezizomycotina</taxon>
        <taxon>Eurotiomycetes</taxon>
        <taxon>Chaetothyriomycetidae</taxon>
        <taxon>Chaetothyriales</taxon>
        <taxon>Herpotrichiellaceae</taxon>
        <taxon>Fonsecaea</taxon>
    </lineage>
</organism>
<dbReference type="InterPro" id="IPR020904">
    <property type="entry name" value="Sc_DH/Rdtase_CS"/>
</dbReference>
<dbReference type="OrthoDB" id="1669814at2759"/>
<dbReference type="Gene3D" id="3.40.50.720">
    <property type="entry name" value="NAD(P)-binding Rossmann-like Domain"/>
    <property type="match status" value="1"/>
</dbReference>
<dbReference type="GeneID" id="30004866"/>
<accession>A0A178ZY27</accession>
<dbReference type="Pfam" id="PF13561">
    <property type="entry name" value="adh_short_C2"/>
    <property type="match status" value="1"/>
</dbReference>
<dbReference type="InterPro" id="IPR036291">
    <property type="entry name" value="NAD(P)-bd_dom_sf"/>
</dbReference>
<keyword evidence="2" id="KW-0521">NADP</keyword>
<name>A0A178ZY27_9EURO</name>
<dbReference type="InterPro" id="IPR002347">
    <property type="entry name" value="SDR_fam"/>
</dbReference>
<dbReference type="GO" id="GO:0050664">
    <property type="term" value="F:oxidoreductase activity, acting on NAD(P)H, oxygen as acceptor"/>
    <property type="evidence" value="ECO:0007669"/>
    <property type="project" value="TreeGrafter"/>
</dbReference>
<dbReference type="STRING" id="1367422.A0A178ZY27"/>
<evidence type="ECO:0000256" key="1">
    <source>
        <dbReference type="ARBA" id="ARBA00006484"/>
    </source>
</evidence>
<dbReference type="SUPFAM" id="SSF51735">
    <property type="entry name" value="NAD(P)-binding Rossmann-fold domains"/>
    <property type="match status" value="1"/>
</dbReference>
<comment type="similarity">
    <text evidence="1">Belongs to the short-chain dehydrogenases/reductases (SDR) family.</text>
</comment>
<sequence>MSFISSVSHPVAFRSFTSGAGSISRYYSKSRRALAPFASQRSRPFSRSRFVHAAANTSGGPSSKQAGKDAGSDTPSIKEKLPDPERTPFRFREFDLEGKVFVVTGGARGLGLVLSEALIEAGGQGQYMLTHSFMPTLAIDIGWGWPPVVYCLDRLPQPDKEFFTVQERLGPRYGGSLKYDKVDVREAGNLDRVIEEIATHHGRLDGLIAAAGVQNVTPALDYTPEQIEEMMNINYKGVFCSAVSCARQMIKHDCSGSILLVASMSGMVANKGFTSSVYNSSKAAVCQLARSLAMEWGKIVNGKPIRVNALCPGNIMTPMVRKNFEDDPKLKALWEKENMLGRISTPAEYRGAALFCLSDASSFMTGSNLVIDGGYTAW</sequence>
<gene>
    <name evidence="5" type="ORF">AYL99_00696</name>
</gene>
<keyword evidence="3" id="KW-0560">Oxidoreductase</keyword>
<dbReference type="PRINTS" id="PR00081">
    <property type="entry name" value="GDHRDH"/>
</dbReference>
<dbReference type="Proteomes" id="UP000078343">
    <property type="component" value="Unassembled WGS sequence"/>
</dbReference>
<dbReference type="PANTHER" id="PTHR43008:SF10">
    <property type="entry name" value="CHAIN DEHYDROGENASE_OXIDOREDUCTASE, PUTATIVE (AFU_ORTHOLOGUE AFUA_2G15740)-RELATED"/>
    <property type="match status" value="1"/>
</dbReference>
<proteinExistence type="inferred from homology"/>
<comment type="caution">
    <text evidence="5">The sequence shown here is derived from an EMBL/GenBank/DDBJ whole genome shotgun (WGS) entry which is preliminary data.</text>
</comment>
<feature type="compositionally biased region" description="Polar residues" evidence="4">
    <location>
        <begin position="55"/>
        <end position="65"/>
    </location>
</feature>
<dbReference type="PANTHER" id="PTHR43008">
    <property type="entry name" value="BENZIL REDUCTASE"/>
    <property type="match status" value="1"/>
</dbReference>
<dbReference type="FunFam" id="3.40.50.720:FF:000084">
    <property type="entry name" value="Short-chain dehydrogenase reductase"/>
    <property type="match status" value="1"/>
</dbReference>
<dbReference type="AlphaFoldDB" id="A0A178ZY27"/>
<evidence type="ECO:0000313" key="6">
    <source>
        <dbReference type="Proteomes" id="UP000078343"/>
    </source>
</evidence>
<dbReference type="PROSITE" id="PS00061">
    <property type="entry name" value="ADH_SHORT"/>
    <property type="match status" value="1"/>
</dbReference>
<evidence type="ECO:0000256" key="2">
    <source>
        <dbReference type="ARBA" id="ARBA00022857"/>
    </source>
</evidence>
<feature type="region of interest" description="Disordered" evidence="4">
    <location>
        <begin position="54"/>
        <end position="84"/>
    </location>
</feature>
<dbReference type="GO" id="GO:0016616">
    <property type="term" value="F:oxidoreductase activity, acting on the CH-OH group of donors, NAD or NADP as acceptor"/>
    <property type="evidence" value="ECO:0007669"/>
    <property type="project" value="UniProtKB-ARBA"/>
</dbReference>